<organism evidence="2 3">
    <name type="scientific">Rhodococcus jostii (strain RHA1)</name>
    <dbReference type="NCBI Taxonomy" id="101510"/>
    <lineage>
        <taxon>Bacteria</taxon>
        <taxon>Bacillati</taxon>
        <taxon>Actinomycetota</taxon>
        <taxon>Actinomycetes</taxon>
        <taxon>Mycobacteriales</taxon>
        <taxon>Nocardiaceae</taxon>
        <taxon>Rhodococcus</taxon>
    </lineage>
</organism>
<dbReference type="PANTHER" id="PTHR43194:SF2">
    <property type="entry name" value="PEROXISOMAL MEMBRANE PROTEIN LPX1"/>
    <property type="match status" value="1"/>
</dbReference>
<geneLocation type="plasmid" evidence="2 3">
    <name>pRHL1</name>
</geneLocation>
<dbReference type="InterPro" id="IPR029058">
    <property type="entry name" value="AB_hydrolase_fold"/>
</dbReference>
<evidence type="ECO:0000313" key="2">
    <source>
        <dbReference type="EMBL" id="ABG99877.1"/>
    </source>
</evidence>
<dbReference type="Pfam" id="PF00561">
    <property type="entry name" value="Abhydrolase_1"/>
    <property type="match status" value="1"/>
</dbReference>
<proteinExistence type="predicted"/>
<dbReference type="RefSeq" id="WP_011599558.1">
    <property type="nucleotide sequence ID" value="NC_008269.1"/>
</dbReference>
<evidence type="ECO:0000259" key="1">
    <source>
        <dbReference type="Pfam" id="PF00561"/>
    </source>
</evidence>
<dbReference type="PANTHER" id="PTHR43194">
    <property type="entry name" value="HYDROLASE ALPHA/BETA FOLD FAMILY"/>
    <property type="match status" value="1"/>
</dbReference>
<reference evidence="3" key="1">
    <citation type="journal article" date="2006" name="Proc. Natl. Acad. Sci. U.S.A.">
        <title>The complete genome of Rhodococcus sp. RHA1 provides insights into a catabolic powerhouse.</title>
        <authorList>
            <person name="McLeod M.P."/>
            <person name="Warren R.L."/>
            <person name="Hsiao W.W.L."/>
            <person name="Araki N."/>
            <person name="Myhre M."/>
            <person name="Fernandes C."/>
            <person name="Miyazawa D."/>
            <person name="Wong W."/>
            <person name="Lillquist A.L."/>
            <person name="Wang D."/>
            <person name="Dosanjh M."/>
            <person name="Hara H."/>
            <person name="Petrescu A."/>
            <person name="Morin R.D."/>
            <person name="Yang G."/>
            <person name="Stott J.M."/>
            <person name="Schein J.E."/>
            <person name="Shin H."/>
            <person name="Smailus D."/>
            <person name="Siddiqui A.S."/>
            <person name="Marra M.A."/>
            <person name="Jones S.J.M."/>
            <person name="Holt R."/>
            <person name="Brinkman F.S.L."/>
            <person name="Miyauchi K."/>
            <person name="Fukuda M."/>
            <person name="Davies J.E."/>
            <person name="Mohn W.W."/>
            <person name="Eltis L.D."/>
        </authorList>
    </citation>
    <scope>NUCLEOTIDE SEQUENCE [LARGE SCALE GENOMIC DNA]</scope>
    <source>
        <strain evidence="3">RHA1</strain>
    </source>
</reference>
<accession>Q0RXV9</accession>
<dbReference type="EMBL" id="CP000432">
    <property type="protein sequence ID" value="ABG99877.1"/>
    <property type="molecule type" value="Genomic_DNA"/>
</dbReference>
<name>Q0RXV9_RHOJR</name>
<dbReference type="Proteomes" id="UP000008710">
    <property type="component" value="Plasmid pRHL1"/>
</dbReference>
<sequence length="293" mass="32109">MRSTPVDGFRLTYDRAGSGWPVVLLHGWPGDRTDYRDMVPLLSESLDVVIPDLRGFGTSDKHDADPAEQYSAKAQARSIAGLIEELDLERPVIAGYDIGSRTAQTLATCRPDLVGALVVAPPLPGVGRRALDESAQREFWYQAFHQSPLIECLIDGKPDAVRDYLAYIWGRWSGPHYAVHSDQLEHLVSVYGAPGAFAASIAWYRAGAGAVATSLAEATPEPGRRVGMPTKVLWPEHDPLFPREWSDRLDDFFSDVELRYLDGVGHFSPLEAPQPFAAEVLSAADRLNSGKAV</sequence>
<dbReference type="HOGENOM" id="CLU_020336_7_1_11"/>
<dbReference type="EC" id="3.3.2.9" evidence="2"/>
<dbReference type="AlphaFoldDB" id="Q0RXV9"/>
<dbReference type="OrthoDB" id="2987348at2"/>
<dbReference type="InterPro" id="IPR000073">
    <property type="entry name" value="AB_hydrolase_1"/>
</dbReference>
<protein>
    <submittedName>
        <fullName evidence="2">Epoxide hydrolase</fullName>
        <ecNumber evidence="2">3.3.2.9</ecNumber>
    </submittedName>
</protein>
<feature type="domain" description="AB hydrolase-1" evidence="1">
    <location>
        <begin position="21"/>
        <end position="273"/>
    </location>
</feature>
<evidence type="ECO:0000313" key="3">
    <source>
        <dbReference type="Proteomes" id="UP000008710"/>
    </source>
</evidence>
<keyword evidence="2" id="KW-0614">Plasmid</keyword>
<gene>
    <name evidence="2" type="ordered locus">RHA1_ro08833</name>
</gene>
<dbReference type="GO" id="GO:0033961">
    <property type="term" value="F:cis-stilbene-oxide hydrolase activity"/>
    <property type="evidence" value="ECO:0007669"/>
    <property type="project" value="UniProtKB-EC"/>
</dbReference>
<dbReference type="InterPro" id="IPR000639">
    <property type="entry name" value="Epox_hydrolase-like"/>
</dbReference>
<dbReference type="KEGG" id="rha:RHA1_ro08833"/>
<keyword evidence="2" id="KW-0378">Hydrolase</keyword>
<dbReference type="SUPFAM" id="SSF53474">
    <property type="entry name" value="alpha/beta-Hydrolases"/>
    <property type="match status" value="1"/>
</dbReference>
<dbReference type="PRINTS" id="PR00412">
    <property type="entry name" value="EPOXHYDRLASE"/>
</dbReference>
<dbReference type="InterPro" id="IPR050228">
    <property type="entry name" value="Carboxylesterase_BioH"/>
</dbReference>
<dbReference type="Gene3D" id="3.40.50.1820">
    <property type="entry name" value="alpha/beta hydrolase"/>
    <property type="match status" value="1"/>
</dbReference>